<dbReference type="InterPro" id="IPR006451">
    <property type="entry name" value="Glycogen_debranch_arc"/>
</dbReference>
<evidence type="ECO:0000259" key="1">
    <source>
        <dbReference type="Pfam" id="PF06202"/>
    </source>
</evidence>
<dbReference type="InterPro" id="IPR008928">
    <property type="entry name" value="6-hairpin_glycosidase_sf"/>
</dbReference>
<dbReference type="GO" id="GO:0005980">
    <property type="term" value="P:glycogen catabolic process"/>
    <property type="evidence" value="ECO:0007669"/>
    <property type="project" value="InterPro"/>
</dbReference>
<dbReference type="NCBIfam" id="TIGR01561">
    <property type="entry name" value="gde_arch"/>
    <property type="match status" value="1"/>
</dbReference>
<dbReference type="InterPro" id="IPR032790">
    <property type="entry name" value="GDE_C"/>
</dbReference>
<dbReference type="Pfam" id="PF12439">
    <property type="entry name" value="GDE_N"/>
    <property type="match status" value="1"/>
</dbReference>
<dbReference type="GO" id="GO:0004135">
    <property type="term" value="F:amylo-alpha-1,6-glucosidase activity"/>
    <property type="evidence" value="ECO:0007669"/>
    <property type="project" value="InterPro"/>
</dbReference>
<dbReference type="Gene3D" id="1.50.10.10">
    <property type="match status" value="1"/>
</dbReference>
<dbReference type="EMBL" id="PVWK01000089">
    <property type="protein sequence ID" value="PSB27537.1"/>
    <property type="molecule type" value="Genomic_DNA"/>
</dbReference>
<gene>
    <name evidence="3" type="ORF">C7B82_16380</name>
</gene>
<reference evidence="4" key="1">
    <citation type="submission" date="2018-02" db="EMBL/GenBank/DDBJ databases">
        <authorList>
            <person name="Moore K."/>
            <person name="Momper L."/>
        </authorList>
    </citation>
    <scope>NUCLEOTIDE SEQUENCE [LARGE SCALE GENOMIC DNA]</scope>
    <source>
        <strain evidence="4">ULC18</strain>
    </source>
</reference>
<organism evidence="3 4">
    <name type="scientific">Stenomitos frigidus ULC18</name>
    <dbReference type="NCBI Taxonomy" id="2107698"/>
    <lineage>
        <taxon>Bacteria</taxon>
        <taxon>Bacillati</taxon>
        <taxon>Cyanobacteriota</taxon>
        <taxon>Cyanophyceae</taxon>
        <taxon>Leptolyngbyales</taxon>
        <taxon>Leptolyngbyaceae</taxon>
        <taxon>Stenomitos</taxon>
    </lineage>
</organism>
<feature type="domain" description="Glycogen debranching enzyme bacterial and archaeal type N-terminal" evidence="2">
    <location>
        <begin position="19"/>
        <end position="238"/>
    </location>
</feature>
<accession>A0A2T1E466</accession>
<dbReference type="FunFam" id="1.50.10.10:FF:000073">
    <property type="entry name" value="Glycogen debranching enzyme, hypothetical (TreX-like)"/>
    <property type="match status" value="1"/>
</dbReference>
<evidence type="ECO:0000259" key="2">
    <source>
        <dbReference type="Pfam" id="PF12439"/>
    </source>
</evidence>
<feature type="domain" description="Glycogen debranching enzyme C-terminal" evidence="1">
    <location>
        <begin position="290"/>
        <end position="653"/>
    </location>
</feature>
<dbReference type="InterPro" id="IPR010401">
    <property type="entry name" value="AGL/Gdb1"/>
</dbReference>
<dbReference type="PANTHER" id="PTHR10569">
    <property type="entry name" value="GLYCOGEN DEBRANCHING ENZYME"/>
    <property type="match status" value="1"/>
</dbReference>
<reference evidence="3 4" key="2">
    <citation type="submission" date="2018-03" db="EMBL/GenBank/DDBJ databases">
        <title>The ancient ancestry and fast evolution of plastids.</title>
        <authorList>
            <person name="Moore K.R."/>
            <person name="Magnabosco C."/>
            <person name="Momper L."/>
            <person name="Gold D.A."/>
            <person name="Bosak T."/>
            <person name="Fournier G.P."/>
        </authorList>
    </citation>
    <scope>NUCLEOTIDE SEQUENCE [LARGE SCALE GENOMIC DNA]</scope>
    <source>
        <strain evidence="3 4">ULC18</strain>
    </source>
</reference>
<dbReference type="GO" id="GO:0004134">
    <property type="term" value="F:4-alpha-glucanotransferase activity"/>
    <property type="evidence" value="ECO:0007669"/>
    <property type="project" value="InterPro"/>
</dbReference>
<protein>
    <submittedName>
        <fullName evidence="3">Glycogen debranching protein</fullName>
    </submittedName>
</protein>
<dbReference type="InterPro" id="IPR012341">
    <property type="entry name" value="6hp_glycosidase-like_sf"/>
</dbReference>
<proteinExistence type="predicted"/>
<dbReference type="OrthoDB" id="9761875at2"/>
<evidence type="ECO:0000313" key="4">
    <source>
        <dbReference type="Proteomes" id="UP000239576"/>
    </source>
</evidence>
<sequence>MGINFGREVCGDFGQAQAREWLVTNGVGGYASGTVAGLLTRRYHGLLVAALQPPLGRTLMLAKLDDTALYGDRFYSLHANRWADGTIGPHGYRHLERFALEGNIPVWRYACADALLEKRVWMQPGANTTYIHYQLVRATQPLMLTLKAMVNYRDYHSNTQADGWRMTIVPEEHGVYVSAYPEAVQLHLTSDRAEITATHDWYYGFELSAERDRGLNDRDDHLHAATFQATLQPGESLTLIASTERKLERDGETALKLRRAYEHKLLGLWHSNRPVDNRDIPAFANQLVLAADQFIVQRSTPEEPHGKTIIAGYPWFSDWGRDTMISLPGLTLATGRPEIAQSILRTYARHVDQGMLPNRFPDAGERPEYNTVDATLWFFEAVRAYYGVTEDDDLVQELFPVLADIVDWHCRGTRYNIHLDSADGLLYAGETGVQLTWMDAKVGDWVVTPRIGKPIEVNALWYNALRTMAKLARIVGKPHQEYEAMADRILARFTRFWHPELGYCYDVLDGPDGDDASLRPNQLFAVSLPESPLTAAQQKGVVDTCGRALLTSHGLRSLDPNHPDYRGTYGGDQRQRDGAYHQGTVWGWLIGPFVLAHLRVYGDPVKARQFLEPMASQFYTHGIGNLSEIFDGDAPMKPQGCIAQAWTIAEVLRAWLATEIEK</sequence>
<dbReference type="Proteomes" id="UP000239576">
    <property type="component" value="Unassembled WGS sequence"/>
</dbReference>
<dbReference type="PANTHER" id="PTHR10569:SF2">
    <property type="entry name" value="GLYCOGEN DEBRANCHING ENZYME"/>
    <property type="match status" value="1"/>
</dbReference>
<dbReference type="Pfam" id="PF06202">
    <property type="entry name" value="GDE_C"/>
    <property type="match status" value="1"/>
</dbReference>
<comment type="caution">
    <text evidence="3">The sequence shown here is derived from an EMBL/GenBank/DDBJ whole genome shotgun (WGS) entry which is preliminary data.</text>
</comment>
<keyword evidence="4" id="KW-1185">Reference proteome</keyword>
<dbReference type="SUPFAM" id="SSF48208">
    <property type="entry name" value="Six-hairpin glycosidases"/>
    <property type="match status" value="1"/>
</dbReference>
<evidence type="ECO:0000313" key="3">
    <source>
        <dbReference type="EMBL" id="PSB27537.1"/>
    </source>
</evidence>
<dbReference type="AlphaFoldDB" id="A0A2T1E466"/>
<name>A0A2T1E466_9CYAN</name>
<dbReference type="InterPro" id="IPR024742">
    <property type="entry name" value="Glycogen_debranch_N"/>
</dbReference>